<dbReference type="KEGG" id="agl:PYTT_0100"/>
<keyword evidence="2" id="KW-1185">Reference proteome</keyword>
<reference evidence="2" key="1">
    <citation type="submission" date="2016-09" db="EMBL/GenBank/DDBJ databases">
        <authorList>
            <person name="Koehorst J."/>
        </authorList>
    </citation>
    <scope>NUCLEOTIDE SEQUENCE [LARGE SCALE GENOMIC DNA]</scope>
</reference>
<keyword evidence="1" id="KW-0238">DNA-binding</keyword>
<dbReference type="STRING" id="1679444.PYTT_0100"/>
<dbReference type="Pfam" id="PF06224">
    <property type="entry name" value="AlkZ-like"/>
    <property type="match status" value="1"/>
</dbReference>
<dbReference type="AlphaFoldDB" id="A0A1C7PEN2"/>
<dbReference type="Proteomes" id="UP000176204">
    <property type="component" value="Chromosome I"/>
</dbReference>
<evidence type="ECO:0000313" key="1">
    <source>
        <dbReference type="EMBL" id="SEH70434.1"/>
    </source>
</evidence>
<dbReference type="GO" id="GO:0003677">
    <property type="term" value="F:DNA binding"/>
    <property type="evidence" value="ECO:0007669"/>
    <property type="project" value="UniProtKB-KW"/>
</dbReference>
<dbReference type="PANTHER" id="PTHR38479">
    <property type="entry name" value="LMO0824 PROTEIN"/>
    <property type="match status" value="1"/>
</dbReference>
<accession>A0A1C7PEN2</accession>
<evidence type="ECO:0000313" key="2">
    <source>
        <dbReference type="Proteomes" id="UP000176204"/>
    </source>
</evidence>
<dbReference type="EMBL" id="LT629973">
    <property type="protein sequence ID" value="SEH70434.1"/>
    <property type="molecule type" value="Genomic_DNA"/>
</dbReference>
<protein>
    <submittedName>
        <fullName evidence="1">Winged helix dna-binding domain</fullName>
    </submittedName>
</protein>
<dbReference type="PANTHER" id="PTHR38479:SF2">
    <property type="entry name" value="WINGED HELIX DNA-BINDING DOMAIN-CONTAINING PROTEIN"/>
    <property type="match status" value="1"/>
</dbReference>
<dbReference type="RefSeq" id="WP_067772146.1">
    <property type="nucleotide sequence ID" value="NZ_LIGX01000002.1"/>
</dbReference>
<name>A0A1C7PEN2_9BACT</name>
<gene>
    <name evidence="1" type="ORF">PYTT_0100</name>
</gene>
<dbReference type="InterPro" id="IPR009351">
    <property type="entry name" value="AlkZ-like"/>
</dbReference>
<organism evidence="1 2">
    <name type="scientific">Akkermansia glycaniphila</name>
    <dbReference type="NCBI Taxonomy" id="1679444"/>
    <lineage>
        <taxon>Bacteria</taxon>
        <taxon>Pseudomonadati</taxon>
        <taxon>Verrucomicrobiota</taxon>
        <taxon>Verrucomicrobiia</taxon>
        <taxon>Verrucomicrobiales</taxon>
        <taxon>Akkermansiaceae</taxon>
        <taxon>Akkermansia</taxon>
    </lineage>
</organism>
<proteinExistence type="predicted"/>
<dbReference type="OrthoDB" id="2210247at2"/>
<sequence length="347" mass="39688">MSGIDRQELLLHTLQNQYLLEKGERLDVLSGLCGLQAQFANNPRYALRIRARDFSEKSWSAGLLKIWSHRNTIHVIREDELGLFLSAKGHNLAWGESWWDIPVKVKPYWAAFIREKVAGGIDEREAVKRECRRAGMEESLVKRVFHGWGGLIKEMSDRGMIAYRPGTEKRFFLPEEPAWMDRDEARLELMRRYFERFGPATEADCAAFTGYRITEVRELLRRGGLPLRSVDMGGAPHFYLGRLHAACSLPDCIYLAGFDQLVMGYKDRSRFLEHEDKPLAVNQAGIVYPGILLHGRLCARWKKEPGRLSITPFRPLTSALKDIAAAGGRELFADEQVEIVFLEPCRP</sequence>